<name>A0A9Q2NN41_9RHOB</name>
<evidence type="ECO:0000313" key="2">
    <source>
        <dbReference type="Proteomes" id="UP000809337"/>
    </source>
</evidence>
<gene>
    <name evidence="1" type="ORF">JQX14_24455</name>
</gene>
<proteinExistence type="predicted"/>
<organism evidence="1 2">
    <name type="scientific">Pseudosulfitobacter pseudonitzschiae</name>
    <dbReference type="NCBI Taxonomy" id="1402135"/>
    <lineage>
        <taxon>Bacteria</taxon>
        <taxon>Pseudomonadati</taxon>
        <taxon>Pseudomonadota</taxon>
        <taxon>Alphaproteobacteria</taxon>
        <taxon>Rhodobacterales</taxon>
        <taxon>Roseobacteraceae</taxon>
        <taxon>Pseudosulfitobacter</taxon>
    </lineage>
</organism>
<evidence type="ECO:0000313" key="1">
    <source>
        <dbReference type="EMBL" id="MBM2357696.1"/>
    </source>
</evidence>
<dbReference type="RefSeq" id="WP_231036620.1">
    <property type="nucleotide sequence ID" value="NZ_JAJNGX010000054.1"/>
</dbReference>
<reference evidence="1" key="1">
    <citation type="submission" date="2021-01" db="EMBL/GenBank/DDBJ databases">
        <title>Diatom-associated Roseobacters Show Island Model of Population Structure.</title>
        <authorList>
            <person name="Qu L."/>
            <person name="Feng X."/>
            <person name="Chen Y."/>
            <person name="Li L."/>
            <person name="Wang X."/>
            <person name="Hu Z."/>
            <person name="Wang H."/>
            <person name="Luo H."/>
        </authorList>
    </citation>
    <scope>NUCLEOTIDE SEQUENCE</scope>
    <source>
        <strain evidence="1">SM26-45</strain>
    </source>
</reference>
<dbReference type="AlphaFoldDB" id="A0A9Q2NN41"/>
<accession>A0A9Q2NN41</accession>
<dbReference type="Proteomes" id="UP000809337">
    <property type="component" value="Unassembled WGS sequence"/>
</dbReference>
<dbReference type="EMBL" id="JAFBWN010000055">
    <property type="protein sequence ID" value="MBM2357696.1"/>
    <property type="molecule type" value="Genomic_DNA"/>
</dbReference>
<protein>
    <submittedName>
        <fullName evidence="1">Uncharacterized protein</fullName>
    </submittedName>
</protein>
<sequence length="76" mass="8454">MMQDYSYQAQQPADVARAALVQLSEAQRLALAIEIVNGAVQTSSVFHLIRLERTAATVVDQLSRSKFIEEETKTCL</sequence>
<comment type="caution">
    <text evidence="1">The sequence shown here is derived from an EMBL/GenBank/DDBJ whole genome shotgun (WGS) entry which is preliminary data.</text>
</comment>